<dbReference type="CDD" id="cd00067">
    <property type="entry name" value="GAL4"/>
    <property type="match status" value="1"/>
</dbReference>
<feature type="compositionally biased region" description="Polar residues" evidence="2">
    <location>
        <begin position="459"/>
        <end position="475"/>
    </location>
</feature>
<dbReference type="CDD" id="cd12148">
    <property type="entry name" value="fungal_TF_MHR"/>
    <property type="match status" value="1"/>
</dbReference>
<dbReference type="EMBL" id="WVTA01000001">
    <property type="protein sequence ID" value="KAK3217543.1"/>
    <property type="molecule type" value="Genomic_DNA"/>
</dbReference>
<feature type="domain" description="Zn(2)-C6 fungal-type" evidence="3">
    <location>
        <begin position="42"/>
        <end position="72"/>
    </location>
</feature>
<keyword evidence="5" id="KW-1185">Reference proteome</keyword>
<dbReference type="Pfam" id="PF00172">
    <property type="entry name" value="Zn_clus"/>
    <property type="match status" value="1"/>
</dbReference>
<dbReference type="GO" id="GO:0000981">
    <property type="term" value="F:DNA-binding transcription factor activity, RNA polymerase II-specific"/>
    <property type="evidence" value="ECO:0007669"/>
    <property type="project" value="InterPro"/>
</dbReference>
<evidence type="ECO:0000313" key="5">
    <source>
        <dbReference type="Proteomes" id="UP001280581"/>
    </source>
</evidence>
<proteinExistence type="predicted"/>
<comment type="caution">
    <text evidence="4">The sequence shown here is derived from an EMBL/GenBank/DDBJ whole genome shotgun (WGS) entry which is preliminary data.</text>
</comment>
<dbReference type="InterPro" id="IPR036864">
    <property type="entry name" value="Zn2-C6_fun-type_DNA-bd_sf"/>
</dbReference>
<dbReference type="InterPro" id="IPR053230">
    <property type="entry name" value="Trans_reg_galc"/>
</dbReference>
<dbReference type="PROSITE" id="PS50048">
    <property type="entry name" value="ZN2_CY6_FUNGAL_2"/>
    <property type="match status" value="1"/>
</dbReference>
<dbReference type="Proteomes" id="UP001280581">
    <property type="component" value="Unassembled WGS sequence"/>
</dbReference>
<evidence type="ECO:0000256" key="1">
    <source>
        <dbReference type="ARBA" id="ARBA00023242"/>
    </source>
</evidence>
<dbReference type="GO" id="GO:0008270">
    <property type="term" value="F:zinc ion binding"/>
    <property type="evidence" value="ECO:0007669"/>
    <property type="project" value="InterPro"/>
</dbReference>
<evidence type="ECO:0000259" key="3">
    <source>
        <dbReference type="PROSITE" id="PS50048"/>
    </source>
</evidence>
<feature type="region of interest" description="Disordered" evidence="2">
    <location>
        <begin position="459"/>
        <end position="488"/>
    </location>
</feature>
<feature type="region of interest" description="Disordered" evidence="2">
    <location>
        <begin position="397"/>
        <end position="429"/>
    </location>
</feature>
<evidence type="ECO:0000313" key="4">
    <source>
        <dbReference type="EMBL" id="KAK3217543.1"/>
    </source>
</evidence>
<dbReference type="SMART" id="SM00066">
    <property type="entry name" value="GAL4"/>
    <property type="match status" value="1"/>
</dbReference>
<dbReference type="SUPFAM" id="SSF57701">
    <property type="entry name" value="Zn2/Cys6 DNA-binding domain"/>
    <property type="match status" value="1"/>
</dbReference>
<dbReference type="Gene3D" id="4.10.240.10">
    <property type="entry name" value="Zn(2)-C6 fungal-type DNA-binding domain"/>
    <property type="match status" value="1"/>
</dbReference>
<organism evidence="4 5">
    <name type="scientific">Pseudopithomyces chartarum</name>
    <dbReference type="NCBI Taxonomy" id="1892770"/>
    <lineage>
        <taxon>Eukaryota</taxon>
        <taxon>Fungi</taxon>
        <taxon>Dikarya</taxon>
        <taxon>Ascomycota</taxon>
        <taxon>Pezizomycotina</taxon>
        <taxon>Dothideomycetes</taxon>
        <taxon>Pleosporomycetidae</taxon>
        <taxon>Pleosporales</taxon>
        <taxon>Massarineae</taxon>
        <taxon>Didymosphaeriaceae</taxon>
        <taxon>Pseudopithomyces</taxon>
    </lineage>
</organism>
<sequence length="606" mass="67098">MSSLQPRRPDRHAKVQIPRLDRPREPPPKKPSVPRQGRVSRACMSCRTRKIKCNGKQPQCQNCHESQITCVYVASRKDRLKTATEHNQDLLQLLQELRQNASPQEQQRIDSVLAAVRIWHAPNPSQSCSPLDETTEDVADAASTLRKSPDKSPGNKQDLSDDNDGEMDGDQPGEAQVTAEVGSNHGMDNMDEDLLRTERSRATGYMGKNSEVQWLRALHQEADAPRKGFEGPFGPPGDSAQAHEERIDALHQRQQRSPTDHMDTNSCSFYLDDEPLAIDFIVDPYELPDFPMAERLFKCFMSTVQTSFPFLSQKTFTRQFYHYYASVSQGVPYEVPQKWQAMLNLVFAIGAVHSHLIEADWRADSAEAYCSTSLPLPISAADIEATIIEARFGEPPKWTSVHTQSNTDGSHSPSASTETPNLASEPANGGTFLTSTVKLGMLSNDVIAQLYSPSLATRSWNKSGISSEPTTTAPGSSSELSELLNEDPDPCSLADLSSNISQWFTGEEFLERLPLPTFPNQPQAGPSTEPIPAQTYYPEAAEPSFPDGSRQSLQGFFHGALNSRSPLANVFLTSFDQINSLPAKMEDTYMQDNVPDTGEASHHIYS</sequence>
<name>A0AAN6M813_9PLEO</name>
<dbReference type="AlphaFoldDB" id="A0AAN6M813"/>
<feature type="region of interest" description="Disordered" evidence="2">
    <location>
        <begin position="122"/>
        <end position="174"/>
    </location>
</feature>
<feature type="compositionally biased region" description="Polar residues" evidence="2">
    <location>
        <begin position="400"/>
        <end position="422"/>
    </location>
</feature>
<protein>
    <recommendedName>
        <fullName evidence="3">Zn(2)-C6 fungal-type domain-containing protein</fullName>
    </recommendedName>
</protein>
<feature type="compositionally biased region" description="Basic and acidic residues" evidence="2">
    <location>
        <begin position="19"/>
        <end position="28"/>
    </location>
</feature>
<keyword evidence="1" id="KW-0539">Nucleus</keyword>
<feature type="region of interest" description="Disordered" evidence="2">
    <location>
        <begin position="1"/>
        <end position="39"/>
    </location>
</feature>
<dbReference type="PROSITE" id="PS00463">
    <property type="entry name" value="ZN2_CY6_FUNGAL_1"/>
    <property type="match status" value="1"/>
</dbReference>
<dbReference type="PANTHER" id="PTHR47654:SF5">
    <property type="entry name" value="TRANSCRIPTION FACTOR DOMAIN-CONTAINING PROTEIN"/>
    <property type="match status" value="1"/>
</dbReference>
<gene>
    <name evidence="4" type="ORF">GRF29_1g3384288</name>
</gene>
<accession>A0AAN6M813</accession>
<reference evidence="4 5" key="1">
    <citation type="submission" date="2021-02" db="EMBL/GenBank/DDBJ databases">
        <title>Genome assembly of Pseudopithomyces chartarum.</title>
        <authorList>
            <person name="Jauregui R."/>
            <person name="Singh J."/>
            <person name="Voisey C."/>
        </authorList>
    </citation>
    <scope>NUCLEOTIDE SEQUENCE [LARGE SCALE GENOMIC DNA]</scope>
    <source>
        <strain evidence="4 5">AGR01</strain>
    </source>
</reference>
<dbReference type="PANTHER" id="PTHR47654">
    <property type="entry name" value="ZN(II)2CYS6 TRANSCRIPTION FACTOR (EUROFUNG)-RELATED"/>
    <property type="match status" value="1"/>
</dbReference>
<dbReference type="InterPro" id="IPR001138">
    <property type="entry name" value="Zn2Cys6_DnaBD"/>
</dbReference>
<feature type="compositionally biased region" description="Acidic residues" evidence="2">
    <location>
        <begin position="160"/>
        <end position="171"/>
    </location>
</feature>
<evidence type="ECO:0000256" key="2">
    <source>
        <dbReference type="SAM" id="MobiDB-lite"/>
    </source>
</evidence>